<dbReference type="Proteomes" id="UP000663868">
    <property type="component" value="Unassembled WGS sequence"/>
</dbReference>
<dbReference type="Gene3D" id="1.10.510.10">
    <property type="entry name" value="Transferase(Phosphotransferase) domain 1"/>
    <property type="match status" value="1"/>
</dbReference>
<dbReference type="PROSITE" id="PS50011">
    <property type="entry name" value="PROTEIN_KINASE_DOM"/>
    <property type="match status" value="1"/>
</dbReference>
<dbReference type="SUPFAM" id="SSF56112">
    <property type="entry name" value="Protein kinase-like (PK-like)"/>
    <property type="match status" value="1"/>
</dbReference>
<dbReference type="EMBL" id="CAJOBB010030578">
    <property type="protein sequence ID" value="CAF4444522.1"/>
    <property type="molecule type" value="Genomic_DNA"/>
</dbReference>
<gene>
    <name evidence="2" type="ORF">KXQ929_LOCUS53588</name>
</gene>
<feature type="non-terminal residue" evidence="2">
    <location>
        <position position="79"/>
    </location>
</feature>
<dbReference type="GO" id="GO:0004672">
    <property type="term" value="F:protein kinase activity"/>
    <property type="evidence" value="ECO:0007669"/>
    <property type="project" value="InterPro"/>
</dbReference>
<proteinExistence type="predicted"/>
<evidence type="ECO:0000313" key="2">
    <source>
        <dbReference type="EMBL" id="CAF4444522.1"/>
    </source>
</evidence>
<feature type="non-terminal residue" evidence="2">
    <location>
        <position position="1"/>
    </location>
</feature>
<dbReference type="PANTHER" id="PTHR24347">
    <property type="entry name" value="SERINE/THREONINE-PROTEIN KINASE"/>
    <property type="match status" value="1"/>
</dbReference>
<name>A0A820S4F0_9BILA</name>
<dbReference type="AlphaFoldDB" id="A0A820S4F0"/>
<feature type="domain" description="Protein kinase" evidence="1">
    <location>
        <begin position="1"/>
        <end position="79"/>
    </location>
</feature>
<dbReference type="Pfam" id="PF00069">
    <property type="entry name" value="Pkinase"/>
    <property type="match status" value="1"/>
</dbReference>
<dbReference type="GO" id="GO:0005524">
    <property type="term" value="F:ATP binding"/>
    <property type="evidence" value="ECO:0007669"/>
    <property type="project" value="InterPro"/>
</dbReference>
<comment type="caution">
    <text evidence="2">The sequence shown here is derived from an EMBL/GenBank/DDBJ whole genome shotgun (WGS) entry which is preliminary data.</text>
</comment>
<dbReference type="Gene3D" id="3.30.200.20">
    <property type="entry name" value="Phosphorylase Kinase, domain 1"/>
    <property type="match status" value="1"/>
</dbReference>
<accession>A0A820S4F0</accession>
<evidence type="ECO:0000259" key="1">
    <source>
        <dbReference type="PROSITE" id="PS50011"/>
    </source>
</evidence>
<dbReference type="InterPro" id="IPR011009">
    <property type="entry name" value="Kinase-like_dom_sf"/>
</dbReference>
<organism evidence="2 3">
    <name type="scientific">Adineta steineri</name>
    <dbReference type="NCBI Taxonomy" id="433720"/>
    <lineage>
        <taxon>Eukaryota</taxon>
        <taxon>Metazoa</taxon>
        <taxon>Spiralia</taxon>
        <taxon>Gnathifera</taxon>
        <taxon>Rotifera</taxon>
        <taxon>Eurotatoria</taxon>
        <taxon>Bdelloidea</taxon>
        <taxon>Adinetida</taxon>
        <taxon>Adinetidae</taxon>
        <taxon>Adineta</taxon>
    </lineage>
</organism>
<evidence type="ECO:0000313" key="3">
    <source>
        <dbReference type="Proteomes" id="UP000663868"/>
    </source>
</evidence>
<dbReference type="InterPro" id="IPR000719">
    <property type="entry name" value="Prot_kinase_dom"/>
</dbReference>
<sequence length="79" mass="9231">MDILSHLYDSNIPRLHDAYETDKMLAIVLDNIPGNNLLDNLLYRRTYTEHDVSLIIRNLVDTLKHLHSRNIAHLDIKPD</sequence>
<reference evidence="2" key="1">
    <citation type="submission" date="2021-02" db="EMBL/GenBank/DDBJ databases">
        <authorList>
            <person name="Nowell W R."/>
        </authorList>
    </citation>
    <scope>NUCLEOTIDE SEQUENCE</scope>
</reference>
<protein>
    <recommendedName>
        <fullName evidence="1">Protein kinase domain-containing protein</fullName>
    </recommendedName>
</protein>